<dbReference type="AlphaFoldDB" id="A0A1W9ZA15"/>
<reference evidence="2 3" key="1">
    <citation type="submission" date="2016-12" db="EMBL/GenBank/DDBJ databases">
        <title>The new phylogeny of genus Mycobacterium.</title>
        <authorList>
            <person name="Tortoli E."/>
            <person name="Trovato A."/>
            <person name="Cirillo D.M."/>
        </authorList>
    </citation>
    <scope>NUCLEOTIDE SEQUENCE [LARGE SCALE GENOMIC DNA]</scope>
    <source>
        <strain evidence="2 3">DSM 45069</strain>
    </source>
</reference>
<dbReference type="EMBL" id="MVHG01000065">
    <property type="protein sequence ID" value="ORA10358.1"/>
    <property type="molecule type" value="Genomic_DNA"/>
</dbReference>
<accession>A0A1W9ZA15</accession>
<sequence length="135" mass="14917">MPAYIVLDTQAPESLTRFYCALQEVEVMRSYGQGGQYTALAPNREGLMLVFQRVPEPKTGKNRAHFDLIVDELEGPTARAEELGGRWIEPGKTHELDGFSWRVMADPEGNEFCLYVMSESAEVPVLPSHGDGAGS</sequence>
<keyword evidence="3" id="KW-1185">Reference proteome</keyword>
<dbReference type="Gene3D" id="3.10.180.10">
    <property type="entry name" value="2,3-Dihydroxybiphenyl 1,2-Dioxygenase, domain 1"/>
    <property type="match status" value="1"/>
</dbReference>
<proteinExistence type="predicted"/>
<dbReference type="OrthoDB" id="3212826at2"/>
<dbReference type="PANTHER" id="PTHR35908">
    <property type="entry name" value="HYPOTHETICAL FUSION PROTEIN"/>
    <property type="match status" value="1"/>
</dbReference>
<dbReference type="RefSeq" id="WP_083066188.1">
    <property type="nucleotide sequence ID" value="NZ_MVHG01000065.1"/>
</dbReference>
<gene>
    <name evidence="2" type="ORF">BST14_20435</name>
</gene>
<dbReference type="InterPro" id="IPR041581">
    <property type="entry name" value="Glyoxalase_6"/>
</dbReference>
<dbReference type="InterPro" id="IPR029068">
    <property type="entry name" value="Glyas_Bleomycin-R_OHBP_Dase"/>
</dbReference>
<feature type="domain" description="VOC" evidence="1">
    <location>
        <begin position="1"/>
        <end position="117"/>
    </location>
</feature>
<protein>
    <recommendedName>
        <fullName evidence="1">VOC domain-containing protein</fullName>
    </recommendedName>
</protein>
<dbReference type="PROSITE" id="PS51819">
    <property type="entry name" value="VOC"/>
    <property type="match status" value="1"/>
</dbReference>
<dbReference type="Proteomes" id="UP000192707">
    <property type="component" value="Unassembled WGS sequence"/>
</dbReference>
<dbReference type="PANTHER" id="PTHR35908:SF1">
    <property type="entry name" value="CONSERVED PROTEIN"/>
    <property type="match status" value="1"/>
</dbReference>
<dbReference type="Pfam" id="PF18029">
    <property type="entry name" value="Glyoxalase_6"/>
    <property type="match status" value="1"/>
</dbReference>
<name>A0A1W9ZA15_MYCAI</name>
<evidence type="ECO:0000259" key="1">
    <source>
        <dbReference type="PROSITE" id="PS51819"/>
    </source>
</evidence>
<evidence type="ECO:0000313" key="2">
    <source>
        <dbReference type="EMBL" id="ORA10358.1"/>
    </source>
</evidence>
<dbReference type="SUPFAM" id="SSF54593">
    <property type="entry name" value="Glyoxalase/Bleomycin resistance protein/Dihydroxybiphenyl dioxygenase"/>
    <property type="match status" value="1"/>
</dbReference>
<evidence type="ECO:0000313" key="3">
    <source>
        <dbReference type="Proteomes" id="UP000192707"/>
    </source>
</evidence>
<organism evidence="2 3">
    <name type="scientific">Mycobacterium arosiense ATCC BAA-1401 = DSM 45069</name>
    <dbReference type="NCBI Taxonomy" id="1265311"/>
    <lineage>
        <taxon>Bacteria</taxon>
        <taxon>Bacillati</taxon>
        <taxon>Actinomycetota</taxon>
        <taxon>Actinomycetes</taxon>
        <taxon>Mycobacteriales</taxon>
        <taxon>Mycobacteriaceae</taxon>
        <taxon>Mycobacterium</taxon>
        <taxon>Mycobacterium avium complex (MAC)</taxon>
    </lineage>
</organism>
<dbReference type="InterPro" id="IPR037523">
    <property type="entry name" value="VOC_core"/>
</dbReference>
<comment type="caution">
    <text evidence="2">The sequence shown here is derived from an EMBL/GenBank/DDBJ whole genome shotgun (WGS) entry which is preliminary data.</text>
</comment>